<dbReference type="STRING" id="290338.CKO_04568"/>
<protein>
    <submittedName>
        <fullName evidence="1">Uncharacterized protein</fullName>
    </submittedName>
</protein>
<accession>A8AQ59</accession>
<gene>
    <name evidence="1" type="ordered locus">CKO_04568</name>
</gene>
<dbReference type="HOGENOM" id="CLU_557517_0_0_6"/>
<keyword evidence="2" id="KW-1185">Reference proteome</keyword>
<sequence length="481" mass="55873">MCGHRVISRLRDTGISELLYQAIHGGLYLCGQRFYGYICHAVPSCYSLLRFVAEPANITGSHNQLTGFFVGQPFDISQIINALLSEIFQRTNTTGSQFECQVATQSFQIQQIVRRFVITKAFFLGQCQSGQCVFGTLAQRFNGRFIQPVDFQQFFHWHVGQFFQRRETFFNQYGCELFINIEIFGEGIDSCMCFSLMLSLQVINRHHVKFPAAQLRSQTDVLTITSDRLSQVTGFNSDIHGVFIFIHHDRSDVCWRHRVNHELRRVIIPQDDIDTLAAQFSRNGLNARTTHTHTGADRIDTLVVGFHRDFRTGTRIAGRRFNLNDFFADFRYFNTEQLDQHFRFGTRHKQLRTARFRANGVQNATNTVARTEVFARQHIFTQDHGFSIAAQIQRDVVAVYFLHHAGDDFAFVLAELIDHHRTLGFTNFLYDNLFCRLGGDTVKGDRFNLIFNVVAQVQAFVFKTRRFQRNFFCRQRDFFYD</sequence>
<reference evidence="1 2" key="1">
    <citation type="submission" date="2007-08" db="EMBL/GenBank/DDBJ databases">
        <authorList>
            <consortium name="The Citrobacter koseri Genome Sequencing Project"/>
            <person name="McClelland M."/>
            <person name="Sanderson E.K."/>
            <person name="Porwollik S."/>
            <person name="Spieth J."/>
            <person name="Clifton W.S."/>
            <person name="Latreille P."/>
            <person name="Courtney L."/>
            <person name="Wang C."/>
            <person name="Pepin K."/>
            <person name="Bhonagiri V."/>
            <person name="Nash W."/>
            <person name="Johnson M."/>
            <person name="Thiruvilangam P."/>
            <person name="Wilson R."/>
        </authorList>
    </citation>
    <scope>NUCLEOTIDE SEQUENCE [LARGE SCALE GENOMIC DNA]</scope>
    <source>
        <strain evidence="2">ATCC BAA-895 / CDC 4225-83 / SGSC4696</strain>
    </source>
</reference>
<evidence type="ECO:0000313" key="1">
    <source>
        <dbReference type="EMBL" id="ABV15621.1"/>
    </source>
</evidence>
<dbReference type="EMBL" id="CP000822">
    <property type="protein sequence ID" value="ABV15621.1"/>
    <property type="molecule type" value="Genomic_DNA"/>
</dbReference>
<dbReference type="KEGG" id="cko:CKO_04568"/>
<proteinExistence type="predicted"/>
<name>A8AQ59_CITK8</name>
<organism evidence="1 2">
    <name type="scientific">Citrobacter koseri (strain ATCC BAA-895 / CDC 4225-83 / SGSC4696)</name>
    <dbReference type="NCBI Taxonomy" id="290338"/>
    <lineage>
        <taxon>Bacteria</taxon>
        <taxon>Pseudomonadati</taxon>
        <taxon>Pseudomonadota</taxon>
        <taxon>Gammaproteobacteria</taxon>
        <taxon>Enterobacterales</taxon>
        <taxon>Enterobacteriaceae</taxon>
        <taxon>Citrobacter</taxon>
    </lineage>
</organism>
<evidence type="ECO:0000313" key="2">
    <source>
        <dbReference type="Proteomes" id="UP000008148"/>
    </source>
</evidence>
<dbReference type="Proteomes" id="UP000008148">
    <property type="component" value="Chromosome"/>
</dbReference>
<dbReference type="AlphaFoldDB" id="A8AQ59"/>